<name>A0A3B1D077_9ZZZZ</name>
<dbReference type="AlphaFoldDB" id="A0A3B1D077"/>
<organism evidence="1">
    <name type="scientific">hydrothermal vent metagenome</name>
    <dbReference type="NCBI Taxonomy" id="652676"/>
    <lineage>
        <taxon>unclassified sequences</taxon>
        <taxon>metagenomes</taxon>
        <taxon>ecological metagenomes</taxon>
    </lineage>
</organism>
<dbReference type="Pfam" id="PF16930">
    <property type="entry name" value="Porin_5"/>
    <property type="match status" value="1"/>
</dbReference>
<evidence type="ECO:0008006" key="2">
    <source>
        <dbReference type="Google" id="ProtNLM"/>
    </source>
</evidence>
<evidence type="ECO:0000313" key="1">
    <source>
        <dbReference type="EMBL" id="VAX25015.1"/>
    </source>
</evidence>
<accession>A0A3B1D077</accession>
<dbReference type="InterPro" id="IPR032638">
    <property type="entry name" value="Porin_5"/>
</dbReference>
<reference evidence="1" key="1">
    <citation type="submission" date="2018-06" db="EMBL/GenBank/DDBJ databases">
        <authorList>
            <person name="Zhirakovskaya E."/>
        </authorList>
    </citation>
    <scope>NUCLEOTIDE SEQUENCE</scope>
</reference>
<sequence length="399" mass="43727">MKRFSNVRFGLLAVFVWFLIGATAVRGAAATVWKNDDSRFVVGGDARLKIDSASDDGDRETNGWRVRLRVNGEFTANEYVSAGFRLVTSSGDNRSIHGALTVGDGGEEKTDFGVDRAYLRFKADGYYLWAGKNRINIWNPAQFLWDRDIQPEGVALGYKARDGKSKIGIGLGLFAFNKSDWGDNDYLLTYQAAFAVGDNLRIKGALGGLAFNDADQTQTGWIAGAGPDGIDKNNRGRIPGGSSNITHAMVELKSADISFTPRIGFAYAVSDVSDYWGKTNNSTTGGARGANLEQKDKQAFITYFRAVVEGVDIRAYYWDVGYAGAPALGMFGQDEFPLASNFTGYHVQAGYEVAKNISVELRYSYQETKNRAISVWNSGVAMEGEMELEAYKATIAMRF</sequence>
<protein>
    <recommendedName>
        <fullName evidence="2">Porin domain-containing protein</fullName>
    </recommendedName>
</protein>
<dbReference type="EMBL" id="UOGE01000099">
    <property type="protein sequence ID" value="VAX25015.1"/>
    <property type="molecule type" value="Genomic_DNA"/>
</dbReference>
<gene>
    <name evidence="1" type="ORF">MNBD_NITROSPINAE02-264</name>
</gene>
<proteinExistence type="predicted"/>